<dbReference type="AlphaFoldDB" id="A0A8J2LEQ9"/>
<dbReference type="OrthoDB" id="6338576at2759"/>
<keyword evidence="3" id="KW-1185">Reference proteome</keyword>
<dbReference type="EMBL" id="CAJVCH010504407">
    <property type="protein sequence ID" value="CAG7821238.1"/>
    <property type="molecule type" value="Genomic_DNA"/>
</dbReference>
<accession>A0A8J2LEQ9</accession>
<name>A0A8J2LEQ9_9HEXA</name>
<reference evidence="2" key="1">
    <citation type="submission" date="2021-06" db="EMBL/GenBank/DDBJ databases">
        <authorList>
            <person name="Hodson N. C."/>
            <person name="Mongue J. A."/>
            <person name="Jaron S. K."/>
        </authorList>
    </citation>
    <scope>NUCLEOTIDE SEQUENCE</scope>
</reference>
<evidence type="ECO:0000313" key="3">
    <source>
        <dbReference type="Proteomes" id="UP000708208"/>
    </source>
</evidence>
<dbReference type="PANTHER" id="PTHR21177:SF4">
    <property type="entry name" value="IP06524P"/>
    <property type="match status" value="1"/>
</dbReference>
<dbReference type="InterPro" id="IPR031993">
    <property type="entry name" value="DUF4789"/>
</dbReference>
<organism evidence="2 3">
    <name type="scientific">Allacma fusca</name>
    <dbReference type="NCBI Taxonomy" id="39272"/>
    <lineage>
        <taxon>Eukaryota</taxon>
        <taxon>Metazoa</taxon>
        <taxon>Ecdysozoa</taxon>
        <taxon>Arthropoda</taxon>
        <taxon>Hexapoda</taxon>
        <taxon>Collembola</taxon>
        <taxon>Symphypleona</taxon>
        <taxon>Sminthuridae</taxon>
        <taxon>Allacma</taxon>
    </lineage>
</organism>
<comment type="caution">
    <text evidence="2">The sequence shown here is derived from an EMBL/GenBank/DDBJ whole genome shotgun (WGS) entry which is preliminary data.</text>
</comment>
<dbReference type="Pfam" id="PF16033">
    <property type="entry name" value="DUF4789"/>
    <property type="match status" value="1"/>
</dbReference>
<evidence type="ECO:0000313" key="2">
    <source>
        <dbReference type="EMBL" id="CAG7821238.1"/>
    </source>
</evidence>
<sequence>MMFFPAPIKGNVNGVCQCKRLDDENPLPLVHNSATDRCYPLYKQGYCNANEWLVYSESGIPKCQVNPCKDSKIDNVVLFEGECVELFESHPNCTALFPIIGFGPEMFEPICTFEIADKVLLPKGNSTCKNGFKFVGSRCRKVSSS</sequence>
<protein>
    <recommendedName>
        <fullName evidence="1">DUF4789 domain-containing protein</fullName>
    </recommendedName>
</protein>
<dbReference type="Proteomes" id="UP000708208">
    <property type="component" value="Unassembled WGS sequence"/>
</dbReference>
<dbReference type="PANTHER" id="PTHR21177">
    <property type="entry name" value="IP06524P-RELATED"/>
    <property type="match status" value="1"/>
</dbReference>
<gene>
    <name evidence="2" type="ORF">AFUS01_LOCUS31587</name>
</gene>
<proteinExistence type="predicted"/>
<feature type="domain" description="DUF4789" evidence="1">
    <location>
        <begin position="11"/>
        <end position="90"/>
    </location>
</feature>
<evidence type="ECO:0000259" key="1">
    <source>
        <dbReference type="Pfam" id="PF16033"/>
    </source>
</evidence>